<dbReference type="InterPro" id="IPR036860">
    <property type="entry name" value="SH2_dom_sf"/>
</dbReference>
<dbReference type="EMBL" id="LR900427">
    <property type="protein sequence ID" value="CAD7245645.1"/>
    <property type="molecule type" value="Genomic_DNA"/>
</dbReference>
<proteinExistence type="predicted"/>
<gene>
    <name evidence="1" type="ORF">DSTB1V02_LOCUS5513</name>
</gene>
<evidence type="ECO:0000313" key="2">
    <source>
        <dbReference type="Proteomes" id="UP000677054"/>
    </source>
</evidence>
<protein>
    <submittedName>
        <fullName evidence="1">Uncharacterized protein</fullName>
    </submittedName>
</protein>
<organism evidence="1">
    <name type="scientific">Darwinula stevensoni</name>
    <dbReference type="NCBI Taxonomy" id="69355"/>
    <lineage>
        <taxon>Eukaryota</taxon>
        <taxon>Metazoa</taxon>
        <taxon>Ecdysozoa</taxon>
        <taxon>Arthropoda</taxon>
        <taxon>Crustacea</taxon>
        <taxon>Oligostraca</taxon>
        <taxon>Ostracoda</taxon>
        <taxon>Podocopa</taxon>
        <taxon>Podocopida</taxon>
        <taxon>Darwinulocopina</taxon>
        <taxon>Darwinuloidea</taxon>
        <taxon>Darwinulidae</taxon>
        <taxon>Darwinula</taxon>
    </lineage>
</organism>
<dbReference type="Proteomes" id="UP000677054">
    <property type="component" value="Unassembled WGS sequence"/>
</dbReference>
<keyword evidence="2" id="KW-1185">Reference proteome</keyword>
<dbReference type="OrthoDB" id="19300at2759"/>
<sequence>MVVQSIKPWTHQDLQVRSLPDRIRDISRLTHLYPCVPKDDAFGRYYTPVQVELPSTEYIQPMLLTHVPS</sequence>
<evidence type="ECO:0000313" key="1">
    <source>
        <dbReference type="EMBL" id="CAD7245645.1"/>
    </source>
</evidence>
<accession>A0A7R8X9S7</accession>
<dbReference type="SUPFAM" id="SSF55550">
    <property type="entry name" value="SH2 domain"/>
    <property type="match status" value="1"/>
</dbReference>
<dbReference type="Gene3D" id="3.30.505.10">
    <property type="entry name" value="SH2 domain"/>
    <property type="match status" value="1"/>
</dbReference>
<name>A0A7R8X9S7_9CRUS</name>
<dbReference type="EMBL" id="CAJPEV010000910">
    <property type="protein sequence ID" value="CAG0889471.1"/>
    <property type="molecule type" value="Genomic_DNA"/>
</dbReference>
<reference evidence="1" key="1">
    <citation type="submission" date="2020-11" db="EMBL/GenBank/DDBJ databases">
        <authorList>
            <person name="Tran Van P."/>
        </authorList>
    </citation>
    <scope>NUCLEOTIDE SEQUENCE</scope>
</reference>
<dbReference type="AlphaFoldDB" id="A0A7R8X9S7"/>